<dbReference type="Gene3D" id="2.40.260.10">
    <property type="entry name" value="Sortase"/>
    <property type="match status" value="1"/>
</dbReference>
<feature type="compositionally biased region" description="Low complexity" evidence="2">
    <location>
        <begin position="49"/>
        <end position="64"/>
    </location>
</feature>
<dbReference type="GO" id="GO:0016787">
    <property type="term" value="F:hydrolase activity"/>
    <property type="evidence" value="ECO:0007669"/>
    <property type="project" value="UniProtKB-KW"/>
</dbReference>
<dbReference type="CDD" id="cd05829">
    <property type="entry name" value="Sortase_F"/>
    <property type="match status" value="1"/>
</dbReference>
<gene>
    <name evidence="3" type="ORF">FNZ23_05030</name>
</gene>
<dbReference type="AlphaFoldDB" id="A0A553ZPM1"/>
<evidence type="ECO:0000256" key="2">
    <source>
        <dbReference type="SAM" id="MobiDB-lite"/>
    </source>
</evidence>
<dbReference type="InterPro" id="IPR023365">
    <property type="entry name" value="Sortase_dom-sf"/>
</dbReference>
<feature type="region of interest" description="Disordered" evidence="2">
    <location>
        <begin position="35"/>
        <end position="64"/>
    </location>
</feature>
<proteinExistence type="predicted"/>
<protein>
    <submittedName>
        <fullName evidence="3">Class F sortase</fullName>
    </submittedName>
</protein>
<organism evidence="3 4">
    <name type="scientific">Streptomyces benahoarensis</name>
    <dbReference type="NCBI Taxonomy" id="2595054"/>
    <lineage>
        <taxon>Bacteria</taxon>
        <taxon>Bacillati</taxon>
        <taxon>Actinomycetota</taxon>
        <taxon>Actinomycetes</taxon>
        <taxon>Kitasatosporales</taxon>
        <taxon>Streptomycetaceae</taxon>
        <taxon>Streptomyces</taxon>
    </lineage>
</organism>
<dbReference type="Proteomes" id="UP000320888">
    <property type="component" value="Unassembled WGS sequence"/>
</dbReference>
<name>A0A553ZPM1_9ACTN</name>
<evidence type="ECO:0000313" key="4">
    <source>
        <dbReference type="Proteomes" id="UP000320888"/>
    </source>
</evidence>
<dbReference type="SUPFAM" id="SSF63817">
    <property type="entry name" value="Sortase"/>
    <property type="match status" value="1"/>
</dbReference>
<dbReference type="NCBIfam" id="NF033748">
    <property type="entry name" value="class_F_sortase"/>
    <property type="match status" value="1"/>
</dbReference>
<dbReference type="InterPro" id="IPR005754">
    <property type="entry name" value="Sortase"/>
</dbReference>
<keyword evidence="4" id="KW-1185">Reference proteome</keyword>
<comment type="caution">
    <text evidence="3">The sequence shown here is derived from an EMBL/GenBank/DDBJ whole genome shotgun (WGS) entry which is preliminary data.</text>
</comment>
<dbReference type="Pfam" id="PF04203">
    <property type="entry name" value="Sortase"/>
    <property type="match status" value="1"/>
</dbReference>
<dbReference type="InterPro" id="IPR042001">
    <property type="entry name" value="Sortase_F"/>
</dbReference>
<sequence>MAGWPEERRPEPEERRRPWGALALIALTGIFLMRTGLPDRPGGPPRPGPAHAAPADHAPAARPLPRSVPDRVVIPALQVSAPVIARGLDAHGAIEAPPSADTRVTGWYKGAPTPGERGTAVLVGHVDSYTGPAVFYGLGGLKRGATVEVRRRDGRRAVFAVYSVRTFAKDRFPAEQVYGSAGRPELRLLTCGGTYHAGSGYAGNVVVFARLVAPGGGHPATPSATPGAP</sequence>
<evidence type="ECO:0000256" key="1">
    <source>
        <dbReference type="ARBA" id="ARBA00022801"/>
    </source>
</evidence>
<evidence type="ECO:0000313" key="3">
    <source>
        <dbReference type="EMBL" id="TSB43373.1"/>
    </source>
</evidence>
<accession>A0A553ZPM1</accession>
<dbReference type="EMBL" id="VKLS01000029">
    <property type="protein sequence ID" value="TSB43373.1"/>
    <property type="molecule type" value="Genomic_DNA"/>
</dbReference>
<dbReference type="OrthoDB" id="525039at2"/>
<keyword evidence="1" id="KW-0378">Hydrolase</keyword>
<reference evidence="3 4" key="1">
    <citation type="submission" date="2019-07" db="EMBL/GenBank/DDBJ databases">
        <title>Draft genome for Streptomyces benahoarensis MZ03-48.</title>
        <authorList>
            <person name="Gonzalez-Pimentel J.L."/>
        </authorList>
    </citation>
    <scope>NUCLEOTIDE SEQUENCE [LARGE SCALE GENOMIC DNA]</scope>
    <source>
        <strain evidence="3 4">MZ03-48</strain>
    </source>
</reference>